<sequence>MSKAAAPRLAEQAGSRVAQQAWQRGYTRLSPGQREVEEAGRGMSSNTGEKDEDVPQGGVTERKDGKETQIKEDLSSQDLFRAVPSSSVDPVAVLFLPVLTSVWRGDEALELSHSKVEQRGPGVAEEQRGSPTHRLCGNTSEEDLKFGEAEIHAGRRIEQPQMLPGIPTSPQA</sequence>
<feature type="region of interest" description="Disordered" evidence="1">
    <location>
        <begin position="112"/>
        <end position="172"/>
    </location>
</feature>
<proteinExistence type="predicted"/>
<evidence type="ECO:0000313" key="3">
    <source>
        <dbReference type="Proteomes" id="UP001153269"/>
    </source>
</evidence>
<accession>A0A9N7Z622</accession>
<feature type="compositionally biased region" description="Basic and acidic residues" evidence="1">
    <location>
        <begin position="60"/>
        <end position="74"/>
    </location>
</feature>
<dbReference type="EMBL" id="CADEAL010004094">
    <property type="protein sequence ID" value="CAB1451621.1"/>
    <property type="molecule type" value="Genomic_DNA"/>
</dbReference>
<keyword evidence="3" id="KW-1185">Reference proteome</keyword>
<dbReference type="AlphaFoldDB" id="A0A9N7Z622"/>
<feature type="compositionally biased region" description="Basic and acidic residues" evidence="1">
    <location>
        <begin position="142"/>
        <end position="158"/>
    </location>
</feature>
<dbReference type="Proteomes" id="UP001153269">
    <property type="component" value="Unassembled WGS sequence"/>
</dbReference>
<protein>
    <submittedName>
        <fullName evidence="2">Uncharacterized protein</fullName>
    </submittedName>
</protein>
<gene>
    <name evidence="2" type="ORF">PLEPLA_LOCUS39315</name>
</gene>
<organism evidence="2 3">
    <name type="scientific">Pleuronectes platessa</name>
    <name type="common">European plaice</name>
    <dbReference type="NCBI Taxonomy" id="8262"/>
    <lineage>
        <taxon>Eukaryota</taxon>
        <taxon>Metazoa</taxon>
        <taxon>Chordata</taxon>
        <taxon>Craniata</taxon>
        <taxon>Vertebrata</taxon>
        <taxon>Euteleostomi</taxon>
        <taxon>Actinopterygii</taxon>
        <taxon>Neopterygii</taxon>
        <taxon>Teleostei</taxon>
        <taxon>Neoteleostei</taxon>
        <taxon>Acanthomorphata</taxon>
        <taxon>Carangaria</taxon>
        <taxon>Pleuronectiformes</taxon>
        <taxon>Pleuronectoidei</taxon>
        <taxon>Pleuronectidae</taxon>
        <taxon>Pleuronectes</taxon>
    </lineage>
</organism>
<name>A0A9N7Z622_PLEPL</name>
<feature type="region of interest" description="Disordered" evidence="1">
    <location>
        <begin position="1"/>
        <end position="78"/>
    </location>
</feature>
<comment type="caution">
    <text evidence="2">The sequence shown here is derived from an EMBL/GenBank/DDBJ whole genome shotgun (WGS) entry which is preliminary data.</text>
</comment>
<evidence type="ECO:0000313" key="2">
    <source>
        <dbReference type="EMBL" id="CAB1451621.1"/>
    </source>
</evidence>
<reference evidence="2" key="1">
    <citation type="submission" date="2020-03" db="EMBL/GenBank/DDBJ databases">
        <authorList>
            <person name="Weist P."/>
        </authorList>
    </citation>
    <scope>NUCLEOTIDE SEQUENCE</scope>
</reference>
<evidence type="ECO:0000256" key="1">
    <source>
        <dbReference type="SAM" id="MobiDB-lite"/>
    </source>
</evidence>